<gene>
    <name evidence="1" type="primary">NES</name>
</gene>
<reference evidence="1" key="1">
    <citation type="submission" date="2020-11" db="EMBL/GenBank/DDBJ databases">
        <authorList>
            <person name="Davenport K.M."/>
            <person name="Bickhart D.M."/>
            <person name="Smith T.P.L."/>
            <person name="Murdoch B.M."/>
            <person name="Rosen B.D."/>
        </authorList>
    </citation>
    <scope>NUCLEOTIDE SEQUENCE [LARGE SCALE GENOMIC DNA]</scope>
    <source>
        <strain evidence="1">OAR_USU_Benz2616</strain>
    </source>
</reference>
<dbReference type="Ensembl" id="ENSOART00020062512.1">
    <property type="protein sequence ID" value="ENSOARP00020048241.1"/>
    <property type="gene ID" value="ENSOARG00020026112.2"/>
</dbReference>
<proteinExistence type="predicted"/>
<reference evidence="1" key="2">
    <citation type="submission" date="2025-08" db="UniProtKB">
        <authorList>
            <consortium name="Ensembl"/>
        </authorList>
    </citation>
    <scope>IDENTIFICATION</scope>
</reference>
<name>A0AC11DRQ3_SHEEP</name>
<reference evidence="1" key="3">
    <citation type="submission" date="2025-09" db="UniProtKB">
        <authorList>
            <consortium name="Ensembl"/>
        </authorList>
    </citation>
    <scope>IDENTIFICATION</scope>
</reference>
<protein>
    <submittedName>
        <fullName evidence="1">Nestin</fullName>
    </submittedName>
</protein>
<sequence>MEGCLGEESFQMWELNRRLEAYLARVKALEEQNELLSAELGGLRAQAGDASWRARADDELAALRALVDQRWREKHAAEMARDNLAEEVEGVASRCQQLRLVRERTAEEVALSRRAVEAEKCAQAWLSTQAAELERELEALRAAHEEERAGLNAQAACAPRGPAPPRGPPAPAPEVEELAQRLGEAWRGAVRGYQERVAHMETSLGQARERLGHAMQGAREGRLELQQLQAERSGLQERRAALEQRLEGRWQERLRTTEQFQLAVEALEQEKQGLQSQIAQVLEGRQQLAHLKMSLSLEVATYRTLLEAENSRLQTPGSGSKTSLSFLDPKLELHFPGTPEGRRPGPLLSVLSPTPLSSPLPGTLETPVPTFLKSQEFLQARTPTSASTPIPPTPQAPCPAVDAEIRAQDAPVSLPQPRVGRQQVPEVMWAEAKVAVPASILPGPEEPGGQQQEPSPSQSPEDRASLAPALSHDRSSLETKGGEASGSRESSRSQEEDEGQLWGLAEKETVVEVKAVSSLEQETWQEEAGLDRKEIQDAQGPLEKEAVNSLEEEIQKPSIPLGKQSHETVRALEKESLESLRSLEEENLETLKILEKENQELLKSLEAKETEVVRSLEKETLELLKPIGKEDPQTLPSLEKENQEIMRSLEVNGETFLYPGKENQELVRSLEEENIESLRTLEKESQEPLRCQEVENQETLRLLAKENQEPLGSLEEDQEEIRALEEDQETVRPLEKENQEPLRSLEKEKEEAMRSLENQNAVRPLEEENQEPLRSLEKEKEEAMRSLENQNAVRPLEEENQEPLRSLEKVKEEAMRPPEEENQEQLRSLEKEKQEAMRPPEEEKQESPRSLEDQEAVRSLEEEGQMTLSPLEEVKPETLKSLGKDQEIVQPLEKENQELLRSLNEERIEAVRSLETEAPELLKPTEEENLEILKPLEKEKESQESLGSVEGNHETLRPPGKENQESLGSLAEWNTENLQSLEEAAKGSLRRLEEEEIVEKEESQASLRPLEEQGQELPLSAQQQTWGDAMQRDQELDQDRPPGRAGVDSGDGAELELEERDSFPAEGEVVEQGQLQLTATGEAWGPGEGQPGSPEPKEQRLPAEGAGGAGGAAGLQDPEEQPEQVGALGLPAAQGMSEVMEPELEDEDVAPGSGQASPEVTLELERAMGRSAGVEQGLQQEAIRLEDPGSLAREETTEPPLGEGGVEAKKVQGLEGPRKELEEAGTLESEVSTQPGKSRDPLGTPRDWEESESGAPGKTEEPVSAETLCHEASDTPQPRPLGSEGAEEDAKSLLGPPSLRPTESCLPSLIPEDTPGPQPLAEGNQEASWGLESRAEVLGKAEGEQEDLGSGGIPEGLQEEGEESREESEADELGETLPDSTPLGLYLRSPASPKWDLPGEQRPSPQGEPGKEGWGPAVPASKGLGAQPSEEEEEEGAEEERGRDSELSEEFEDLGTEASLLPGVSGEGEGEEPLSQVPQLLLEPAAWDRDGESDGFADEEESGEEGEEEEEEEGREPGPGRWGPAPSVGSLPTLSSPQGGPLLGSETVGVSVPPWDNVPGGAAPDAPMTALETESQNSTEASGSEEESDAAPLEPEDQAPGPLGTLSGVEDTLDGGGPGPSLKEELERVNGGVVNGLEQSEGGGQGKPGAAGGDRGSPSEEEGASLKAPWAGAPLHLGQGQFLKFSQRGGDGDSWSSGED</sequence>
<accession>A0AC11DRQ3</accession>
<organism evidence="1">
    <name type="scientific">Ovis aries</name>
    <name type="common">Sheep</name>
    <dbReference type="NCBI Taxonomy" id="9940"/>
    <lineage>
        <taxon>Eukaryota</taxon>
        <taxon>Metazoa</taxon>
        <taxon>Chordata</taxon>
        <taxon>Craniata</taxon>
        <taxon>Vertebrata</taxon>
        <taxon>Euteleostomi</taxon>
        <taxon>Mammalia</taxon>
        <taxon>Eutheria</taxon>
        <taxon>Laurasiatheria</taxon>
        <taxon>Artiodactyla</taxon>
        <taxon>Ruminantia</taxon>
        <taxon>Pecora</taxon>
        <taxon>Bovidae</taxon>
        <taxon>Caprinae</taxon>
        <taxon>Ovis</taxon>
    </lineage>
</organism>
<evidence type="ECO:0000313" key="1">
    <source>
        <dbReference type="Ensembl" id="ENSOARP00020048241.1"/>
    </source>
</evidence>